<dbReference type="EMBL" id="JAKEVY010000001">
    <property type="protein sequence ID" value="MCF1714101.1"/>
    <property type="molecule type" value="Genomic_DNA"/>
</dbReference>
<dbReference type="RefSeq" id="WP_234864628.1">
    <property type="nucleotide sequence ID" value="NZ_JAKEVY010000001.1"/>
</dbReference>
<comment type="caution">
    <text evidence="2">The sequence shown here is derived from an EMBL/GenBank/DDBJ whole genome shotgun (WGS) entry which is preliminary data.</text>
</comment>
<sequence>MKCRILKRQLWMIMASCMGSIVAMAGNSHQPTDRDSIIIQKLNNNHRHSVNIYTNTSQKVLFFSAQGDDQSTYKLLLFKQKGVLVKQSKIKNRETTVVSKPEKGRYYYEVFSDDVLIESGTIVVQ</sequence>
<evidence type="ECO:0008006" key="4">
    <source>
        <dbReference type="Google" id="ProtNLM"/>
    </source>
</evidence>
<evidence type="ECO:0000313" key="3">
    <source>
        <dbReference type="Proteomes" id="UP001200145"/>
    </source>
</evidence>
<organism evidence="2 3">
    <name type="scientific">Flavihumibacter fluminis</name>
    <dbReference type="NCBI Taxonomy" id="2909236"/>
    <lineage>
        <taxon>Bacteria</taxon>
        <taxon>Pseudomonadati</taxon>
        <taxon>Bacteroidota</taxon>
        <taxon>Chitinophagia</taxon>
        <taxon>Chitinophagales</taxon>
        <taxon>Chitinophagaceae</taxon>
        <taxon>Flavihumibacter</taxon>
    </lineage>
</organism>
<reference evidence="2 3" key="1">
    <citation type="submission" date="2022-01" db="EMBL/GenBank/DDBJ databases">
        <title>Flavihumibacter sp. nov., isolated from sediment of a river.</title>
        <authorList>
            <person name="Liu H."/>
        </authorList>
    </citation>
    <scope>NUCLEOTIDE SEQUENCE [LARGE SCALE GENOMIC DNA]</scope>
    <source>
        <strain evidence="2 3">RY-1</strain>
    </source>
</reference>
<keyword evidence="1" id="KW-0732">Signal</keyword>
<feature type="chain" id="PRO_5046192967" description="Secreted protein (Por secretion system target)" evidence="1">
    <location>
        <begin position="26"/>
        <end position="125"/>
    </location>
</feature>
<evidence type="ECO:0000313" key="2">
    <source>
        <dbReference type="EMBL" id="MCF1714101.1"/>
    </source>
</evidence>
<accession>A0ABS9BHG8</accession>
<keyword evidence="3" id="KW-1185">Reference proteome</keyword>
<gene>
    <name evidence="2" type="ORF">L0U88_05630</name>
</gene>
<protein>
    <recommendedName>
        <fullName evidence="4">Secreted protein (Por secretion system target)</fullName>
    </recommendedName>
</protein>
<evidence type="ECO:0000256" key="1">
    <source>
        <dbReference type="SAM" id="SignalP"/>
    </source>
</evidence>
<feature type="signal peptide" evidence="1">
    <location>
        <begin position="1"/>
        <end position="25"/>
    </location>
</feature>
<dbReference type="Proteomes" id="UP001200145">
    <property type="component" value="Unassembled WGS sequence"/>
</dbReference>
<name>A0ABS9BHG8_9BACT</name>
<proteinExistence type="predicted"/>